<proteinExistence type="predicted"/>
<name>A0A9D2QN22_9FIRM</name>
<evidence type="ECO:0000313" key="2">
    <source>
        <dbReference type="EMBL" id="HJC89092.1"/>
    </source>
</evidence>
<dbReference type="Proteomes" id="UP000823922">
    <property type="component" value="Unassembled WGS sequence"/>
</dbReference>
<reference evidence="2" key="2">
    <citation type="submission" date="2021-04" db="EMBL/GenBank/DDBJ databases">
        <authorList>
            <person name="Gilroy R."/>
        </authorList>
    </citation>
    <scope>NUCLEOTIDE SEQUENCE</scope>
    <source>
        <strain evidence="2">ChiBcec1-1630</strain>
    </source>
</reference>
<dbReference type="AlphaFoldDB" id="A0A9D2QN22"/>
<protein>
    <submittedName>
        <fullName evidence="2">Uncharacterized protein</fullName>
    </submittedName>
</protein>
<evidence type="ECO:0000313" key="3">
    <source>
        <dbReference type="Proteomes" id="UP000823922"/>
    </source>
</evidence>
<dbReference type="EMBL" id="DWVS01000359">
    <property type="protein sequence ID" value="HJC89092.1"/>
    <property type="molecule type" value="Genomic_DNA"/>
</dbReference>
<comment type="caution">
    <text evidence="2">The sequence shown here is derived from an EMBL/GenBank/DDBJ whole genome shotgun (WGS) entry which is preliminary data.</text>
</comment>
<keyword evidence="1" id="KW-0812">Transmembrane</keyword>
<gene>
    <name evidence="2" type="ORF">H9926_13895</name>
</gene>
<keyword evidence="1" id="KW-1133">Transmembrane helix</keyword>
<feature type="transmembrane region" description="Helical" evidence="1">
    <location>
        <begin position="36"/>
        <end position="56"/>
    </location>
</feature>
<reference evidence="2" key="1">
    <citation type="journal article" date="2021" name="PeerJ">
        <title>Extensive microbial diversity within the chicken gut microbiome revealed by metagenomics and culture.</title>
        <authorList>
            <person name="Gilroy R."/>
            <person name="Ravi A."/>
            <person name="Getino M."/>
            <person name="Pursley I."/>
            <person name="Horton D.L."/>
            <person name="Alikhan N.F."/>
            <person name="Baker D."/>
            <person name="Gharbi K."/>
            <person name="Hall N."/>
            <person name="Watson M."/>
            <person name="Adriaenssens E.M."/>
            <person name="Foster-Nyarko E."/>
            <person name="Jarju S."/>
            <person name="Secka A."/>
            <person name="Antonio M."/>
            <person name="Oren A."/>
            <person name="Chaudhuri R.R."/>
            <person name="La Ragione R."/>
            <person name="Hildebrand F."/>
            <person name="Pallen M.J."/>
        </authorList>
    </citation>
    <scope>NUCLEOTIDE SEQUENCE</scope>
    <source>
        <strain evidence="2">ChiBcec1-1630</strain>
    </source>
</reference>
<feature type="non-terminal residue" evidence="2">
    <location>
        <position position="1"/>
    </location>
</feature>
<organism evidence="2 3">
    <name type="scientific">Candidatus Eisenbergiella intestinigallinarum</name>
    <dbReference type="NCBI Taxonomy" id="2838549"/>
    <lineage>
        <taxon>Bacteria</taxon>
        <taxon>Bacillati</taxon>
        <taxon>Bacillota</taxon>
        <taxon>Clostridia</taxon>
        <taxon>Lachnospirales</taxon>
        <taxon>Lachnospiraceae</taxon>
        <taxon>Eisenbergiella</taxon>
    </lineage>
</organism>
<evidence type="ECO:0000256" key="1">
    <source>
        <dbReference type="SAM" id="Phobius"/>
    </source>
</evidence>
<sequence length="68" mass="7600">AMAMKRSPVFILFFASDIWVMGEYMKKMYGISKNRIIAGTLVIVCIAVHMGLVYFLGRIVGDIVPFAV</sequence>
<accession>A0A9D2QN22</accession>
<keyword evidence="1" id="KW-0472">Membrane</keyword>